<accession>A0A5J5GM32</accession>
<sequence length="389" mass="42187">MRAVTYHGTGDMRVDTVPDPTIQHPRDAILKVSSTAICGSDLHIYDGFMPEMKTGDVIGHEFMGEIVETGPEVKGLSVGDRVVIPFNVTCGRCHFCERQLFSMCDNSNPDGEKLEKLYGQAGAGLFGYSHLFGGYDGGQAEYVRVPFADTGHLKVPSHISDDSLLFLTDIFPTGWQAALNADVTEGSTVAVWGAGPVGLFAIKSALLLGAETVYAIDTVPERLRLAEQAGAVAINSSEQKPYEALMEKTNERLPECVIDAVGLEAHGAGVLDTVYDKAKTVTFQETDRPHALREAILCTRKAGTVSLAGVYAGMVDKFPIGAAFGKALSFKMGQTHVLKHIPDLLRRIEEGQIDPSFLITHRGTLEDAPDMYKTFRDKTDDCIKCVMTP</sequence>
<comment type="cofactor">
    <cofactor evidence="1 5">
        <name>Zn(2+)</name>
        <dbReference type="ChEBI" id="CHEBI:29105"/>
    </cofactor>
</comment>
<dbReference type="GO" id="GO:0016491">
    <property type="term" value="F:oxidoreductase activity"/>
    <property type="evidence" value="ECO:0007669"/>
    <property type="project" value="UniProtKB-KW"/>
</dbReference>
<dbReference type="SUPFAM" id="SSF50129">
    <property type="entry name" value="GroES-like"/>
    <property type="match status" value="1"/>
</dbReference>
<proteinExistence type="inferred from homology"/>
<name>A0A5J5GM32_9RHOB</name>
<keyword evidence="2 5" id="KW-0479">Metal-binding</keyword>
<evidence type="ECO:0000256" key="3">
    <source>
        <dbReference type="ARBA" id="ARBA00022833"/>
    </source>
</evidence>
<dbReference type="Proteomes" id="UP000326554">
    <property type="component" value="Unassembled WGS sequence"/>
</dbReference>
<organism evidence="8 9">
    <name type="scientific">Histidinibacterium aquaticum</name>
    <dbReference type="NCBI Taxonomy" id="2613962"/>
    <lineage>
        <taxon>Bacteria</taxon>
        <taxon>Pseudomonadati</taxon>
        <taxon>Pseudomonadota</taxon>
        <taxon>Alphaproteobacteria</taxon>
        <taxon>Rhodobacterales</taxon>
        <taxon>Paracoccaceae</taxon>
        <taxon>Histidinibacterium</taxon>
    </lineage>
</organism>
<evidence type="ECO:0000256" key="2">
    <source>
        <dbReference type="ARBA" id="ARBA00022723"/>
    </source>
</evidence>
<dbReference type="EMBL" id="VYQE01000002">
    <property type="protein sequence ID" value="KAA9009220.1"/>
    <property type="molecule type" value="Genomic_DNA"/>
</dbReference>
<dbReference type="Gene3D" id="3.40.50.720">
    <property type="entry name" value="NAD(P)-binding Rossmann-like Domain"/>
    <property type="match status" value="1"/>
</dbReference>
<evidence type="ECO:0000313" key="8">
    <source>
        <dbReference type="EMBL" id="KAA9009220.1"/>
    </source>
</evidence>
<dbReference type="Gene3D" id="3.90.180.10">
    <property type="entry name" value="Medium-chain alcohol dehydrogenases, catalytic domain"/>
    <property type="match status" value="1"/>
</dbReference>
<dbReference type="GO" id="GO:0008270">
    <property type="term" value="F:zinc ion binding"/>
    <property type="evidence" value="ECO:0007669"/>
    <property type="project" value="InterPro"/>
</dbReference>
<evidence type="ECO:0000256" key="5">
    <source>
        <dbReference type="RuleBase" id="RU361277"/>
    </source>
</evidence>
<dbReference type="InterPro" id="IPR013149">
    <property type="entry name" value="ADH-like_C"/>
</dbReference>
<dbReference type="AlphaFoldDB" id="A0A5J5GM32"/>
<evidence type="ECO:0000256" key="4">
    <source>
        <dbReference type="ARBA" id="ARBA00023002"/>
    </source>
</evidence>
<comment type="caution">
    <text evidence="8">The sequence shown here is derived from an EMBL/GenBank/DDBJ whole genome shotgun (WGS) entry which is preliminary data.</text>
</comment>
<dbReference type="InterPro" id="IPR011032">
    <property type="entry name" value="GroES-like_sf"/>
</dbReference>
<dbReference type="InterPro" id="IPR036291">
    <property type="entry name" value="NAD(P)-bd_dom_sf"/>
</dbReference>
<dbReference type="PANTHER" id="PTHR42813:SF2">
    <property type="entry name" value="DEHYDROGENASE, ZINC-CONTAINING, PUTATIVE (AFU_ORTHOLOGUE AFUA_2G02810)-RELATED"/>
    <property type="match status" value="1"/>
</dbReference>
<protein>
    <submittedName>
        <fullName evidence="8">Glutathione-dependent formaldehyde dehydrogenase</fullName>
    </submittedName>
</protein>
<feature type="domain" description="Alcohol dehydrogenase-like N-terminal" evidence="7">
    <location>
        <begin position="25"/>
        <end position="149"/>
    </location>
</feature>
<evidence type="ECO:0000256" key="1">
    <source>
        <dbReference type="ARBA" id="ARBA00001947"/>
    </source>
</evidence>
<keyword evidence="4" id="KW-0560">Oxidoreductase</keyword>
<evidence type="ECO:0000259" key="7">
    <source>
        <dbReference type="Pfam" id="PF08240"/>
    </source>
</evidence>
<comment type="similarity">
    <text evidence="5">Belongs to the zinc-containing alcohol dehydrogenase family.</text>
</comment>
<keyword evidence="3 5" id="KW-0862">Zinc</keyword>
<dbReference type="PANTHER" id="PTHR42813">
    <property type="entry name" value="ZINC-TYPE ALCOHOL DEHYDROGENASE-LIKE"/>
    <property type="match status" value="1"/>
</dbReference>
<dbReference type="InterPro" id="IPR013154">
    <property type="entry name" value="ADH-like_N"/>
</dbReference>
<dbReference type="Pfam" id="PF08240">
    <property type="entry name" value="ADH_N"/>
    <property type="match status" value="1"/>
</dbReference>
<evidence type="ECO:0000313" key="9">
    <source>
        <dbReference type="Proteomes" id="UP000326554"/>
    </source>
</evidence>
<evidence type="ECO:0000259" key="6">
    <source>
        <dbReference type="Pfam" id="PF00107"/>
    </source>
</evidence>
<dbReference type="CDD" id="cd08283">
    <property type="entry name" value="FDH_like_1"/>
    <property type="match status" value="1"/>
</dbReference>
<dbReference type="SUPFAM" id="SSF51735">
    <property type="entry name" value="NAD(P)-binding Rossmann-fold domains"/>
    <property type="match status" value="1"/>
</dbReference>
<feature type="domain" description="Alcohol dehydrogenase-like C-terminal" evidence="6">
    <location>
        <begin position="196"/>
        <end position="267"/>
    </location>
</feature>
<reference evidence="8 9" key="1">
    <citation type="submission" date="2019-09" db="EMBL/GenBank/DDBJ databases">
        <authorList>
            <person name="Park J.-S."/>
            <person name="Choi H.-J."/>
        </authorList>
    </citation>
    <scope>NUCLEOTIDE SEQUENCE [LARGE SCALE GENOMIC DNA]</scope>
    <source>
        <strain evidence="8 9">176SS1-4</strain>
    </source>
</reference>
<dbReference type="InterPro" id="IPR002328">
    <property type="entry name" value="ADH_Zn_CS"/>
</dbReference>
<keyword evidence="9" id="KW-1185">Reference proteome</keyword>
<dbReference type="RefSeq" id="WP_150444753.1">
    <property type="nucleotide sequence ID" value="NZ_VYQE01000002.1"/>
</dbReference>
<gene>
    <name evidence="8" type="ORF">F3S47_08175</name>
</gene>
<dbReference type="Pfam" id="PF00107">
    <property type="entry name" value="ADH_zinc_N"/>
    <property type="match status" value="1"/>
</dbReference>
<dbReference type="PROSITE" id="PS00059">
    <property type="entry name" value="ADH_ZINC"/>
    <property type="match status" value="1"/>
</dbReference>